<dbReference type="AlphaFoldDB" id="A0A6A2YFN8"/>
<dbReference type="GO" id="GO:0016301">
    <property type="term" value="F:kinase activity"/>
    <property type="evidence" value="ECO:0007669"/>
    <property type="project" value="UniProtKB-KW"/>
</dbReference>
<keyword evidence="12" id="KW-1185">Reference proteome</keyword>
<dbReference type="PANTHER" id="PTHR45667">
    <property type="entry name" value="S-ADENOSYLMETHIONINE MITOCHONDRIAL CARRIER PROTEIN"/>
    <property type="match status" value="1"/>
</dbReference>
<evidence type="ECO:0000256" key="3">
    <source>
        <dbReference type="ARBA" id="ARBA00022448"/>
    </source>
</evidence>
<evidence type="ECO:0000256" key="1">
    <source>
        <dbReference type="ARBA" id="ARBA00004141"/>
    </source>
</evidence>
<evidence type="ECO:0000256" key="7">
    <source>
        <dbReference type="ARBA" id="ARBA00023136"/>
    </source>
</evidence>
<proteinExistence type="inferred from homology"/>
<keyword evidence="11" id="KW-0808">Transferase</keyword>
<keyword evidence="4 8" id="KW-0812">Transmembrane</keyword>
<evidence type="ECO:0000256" key="8">
    <source>
        <dbReference type="PROSITE-ProRule" id="PRU00282"/>
    </source>
</evidence>
<sequence>MKNLSIFERALIDAGGGGIAGAFTYVCLLPLDTIKTKMQTKGACKIHANTFDAIVKSFQTSGILGFYKGVSTVIVGSVVYFGTCEFGKSFLSKLDYHALIIPPTADAMGNIVSSAILLH</sequence>
<accession>A0A6A2YFN8</accession>
<name>A0A6A2YFN8_HIBSY</name>
<dbReference type="SUPFAM" id="SSF103506">
    <property type="entry name" value="Mitochondrial carrier"/>
    <property type="match status" value="1"/>
</dbReference>
<evidence type="ECO:0000256" key="10">
    <source>
        <dbReference type="SAM" id="Phobius"/>
    </source>
</evidence>
<reference evidence="11" key="1">
    <citation type="submission" date="2019-09" db="EMBL/GenBank/DDBJ databases">
        <title>Draft genome information of white flower Hibiscus syriacus.</title>
        <authorList>
            <person name="Kim Y.-M."/>
        </authorList>
    </citation>
    <scope>NUCLEOTIDE SEQUENCE [LARGE SCALE GENOMIC DNA]</scope>
    <source>
        <strain evidence="11">YM2019G1</strain>
    </source>
</reference>
<dbReference type="GO" id="GO:0016020">
    <property type="term" value="C:membrane"/>
    <property type="evidence" value="ECO:0007669"/>
    <property type="project" value="UniProtKB-SubCell"/>
</dbReference>
<keyword evidence="11" id="KW-0418">Kinase</keyword>
<dbReference type="Pfam" id="PF00153">
    <property type="entry name" value="Mito_carr"/>
    <property type="match status" value="1"/>
</dbReference>
<evidence type="ECO:0000256" key="5">
    <source>
        <dbReference type="ARBA" id="ARBA00022737"/>
    </source>
</evidence>
<protein>
    <submittedName>
        <fullName evidence="11">Kinase</fullName>
    </submittedName>
</protein>
<dbReference type="PROSITE" id="PS50920">
    <property type="entry name" value="SOLCAR"/>
    <property type="match status" value="1"/>
</dbReference>
<dbReference type="InterPro" id="IPR023395">
    <property type="entry name" value="MCP_dom_sf"/>
</dbReference>
<comment type="subcellular location">
    <subcellularLocation>
        <location evidence="1">Membrane</location>
        <topology evidence="1">Multi-pass membrane protein</topology>
    </subcellularLocation>
</comment>
<dbReference type="Proteomes" id="UP000436088">
    <property type="component" value="Unassembled WGS sequence"/>
</dbReference>
<organism evidence="11 12">
    <name type="scientific">Hibiscus syriacus</name>
    <name type="common">Rose of Sharon</name>
    <dbReference type="NCBI Taxonomy" id="106335"/>
    <lineage>
        <taxon>Eukaryota</taxon>
        <taxon>Viridiplantae</taxon>
        <taxon>Streptophyta</taxon>
        <taxon>Embryophyta</taxon>
        <taxon>Tracheophyta</taxon>
        <taxon>Spermatophyta</taxon>
        <taxon>Magnoliopsida</taxon>
        <taxon>eudicotyledons</taxon>
        <taxon>Gunneridae</taxon>
        <taxon>Pentapetalae</taxon>
        <taxon>rosids</taxon>
        <taxon>malvids</taxon>
        <taxon>Malvales</taxon>
        <taxon>Malvaceae</taxon>
        <taxon>Malvoideae</taxon>
        <taxon>Hibiscus</taxon>
    </lineage>
</organism>
<dbReference type="EMBL" id="VEPZ02001422">
    <property type="protein sequence ID" value="KAE8673827.1"/>
    <property type="molecule type" value="Genomic_DNA"/>
</dbReference>
<evidence type="ECO:0000256" key="9">
    <source>
        <dbReference type="RuleBase" id="RU000488"/>
    </source>
</evidence>
<gene>
    <name evidence="11" type="ORF">F3Y22_tig00111772pilonHSYRG00320</name>
</gene>
<keyword evidence="7 8" id="KW-0472">Membrane</keyword>
<dbReference type="InterPro" id="IPR018108">
    <property type="entry name" value="MCP_transmembrane"/>
</dbReference>
<evidence type="ECO:0000256" key="2">
    <source>
        <dbReference type="ARBA" id="ARBA00006375"/>
    </source>
</evidence>
<feature type="transmembrane region" description="Helical" evidence="10">
    <location>
        <begin position="12"/>
        <end position="31"/>
    </location>
</feature>
<comment type="similarity">
    <text evidence="2 9">Belongs to the mitochondrial carrier (TC 2.A.29) family.</text>
</comment>
<evidence type="ECO:0000313" key="11">
    <source>
        <dbReference type="EMBL" id="KAE8673827.1"/>
    </source>
</evidence>
<keyword evidence="5" id="KW-0677">Repeat</keyword>
<evidence type="ECO:0000256" key="4">
    <source>
        <dbReference type="ARBA" id="ARBA00022692"/>
    </source>
</evidence>
<keyword evidence="6 10" id="KW-1133">Transmembrane helix</keyword>
<evidence type="ECO:0000313" key="12">
    <source>
        <dbReference type="Proteomes" id="UP000436088"/>
    </source>
</evidence>
<evidence type="ECO:0000256" key="6">
    <source>
        <dbReference type="ARBA" id="ARBA00022989"/>
    </source>
</evidence>
<dbReference type="Gene3D" id="1.50.40.10">
    <property type="entry name" value="Mitochondrial carrier domain"/>
    <property type="match status" value="1"/>
</dbReference>
<comment type="caution">
    <text evidence="11">The sequence shown here is derived from an EMBL/GenBank/DDBJ whole genome shotgun (WGS) entry which is preliminary data.</text>
</comment>
<feature type="repeat" description="Solcar" evidence="8">
    <location>
        <begin position="8"/>
        <end position="94"/>
    </location>
</feature>
<keyword evidence="3 9" id="KW-0813">Transport</keyword>